<keyword evidence="6" id="KW-1185">Reference proteome</keyword>
<dbReference type="SUPFAM" id="SSF48452">
    <property type="entry name" value="TPR-like"/>
    <property type="match status" value="1"/>
</dbReference>
<evidence type="ECO:0000313" key="6">
    <source>
        <dbReference type="Proteomes" id="UP000193920"/>
    </source>
</evidence>
<evidence type="ECO:0000256" key="4">
    <source>
        <dbReference type="SAM" id="Phobius"/>
    </source>
</evidence>
<feature type="region of interest" description="Disordered" evidence="3">
    <location>
        <begin position="750"/>
        <end position="769"/>
    </location>
</feature>
<dbReference type="PANTHER" id="PTHR16305:SF28">
    <property type="entry name" value="GUANYLATE CYCLASE DOMAIN-CONTAINING PROTEIN"/>
    <property type="match status" value="1"/>
</dbReference>
<evidence type="ECO:0000256" key="3">
    <source>
        <dbReference type="SAM" id="MobiDB-lite"/>
    </source>
</evidence>
<proteinExistence type="predicted"/>
<dbReference type="InterPro" id="IPR027417">
    <property type="entry name" value="P-loop_NTPase"/>
</dbReference>
<dbReference type="InterPro" id="IPR011990">
    <property type="entry name" value="TPR-like_helical_dom_sf"/>
</dbReference>
<dbReference type="PANTHER" id="PTHR16305">
    <property type="entry name" value="TESTICULAR SOLUBLE ADENYLYL CYCLASE"/>
    <property type="match status" value="1"/>
</dbReference>
<keyword evidence="4" id="KW-0472">Membrane</keyword>
<gene>
    <name evidence="5" type="ORF">LY90DRAFT_126316</name>
</gene>
<dbReference type="GO" id="GO:0004016">
    <property type="term" value="F:adenylate cyclase activity"/>
    <property type="evidence" value="ECO:0007669"/>
    <property type="project" value="TreeGrafter"/>
</dbReference>
<dbReference type="GO" id="GO:0005737">
    <property type="term" value="C:cytoplasm"/>
    <property type="evidence" value="ECO:0007669"/>
    <property type="project" value="TreeGrafter"/>
</dbReference>
<evidence type="ECO:0000313" key="5">
    <source>
        <dbReference type="EMBL" id="ORY75878.1"/>
    </source>
</evidence>
<organism evidence="5 6">
    <name type="scientific">Neocallimastix californiae</name>
    <dbReference type="NCBI Taxonomy" id="1754190"/>
    <lineage>
        <taxon>Eukaryota</taxon>
        <taxon>Fungi</taxon>
        <taxon>Fungi incertae sedis</taxon>
        <taxon>Chytridiomycota</taxon>
        <taxon>Chytridiomycota incertae sedis</taxon>
        <taxon>Neocallimastigomycetes</taxon>
        <taxon>Neocallimastigales</taxon>
        <taxon>Neocallimastigaceae</taxon>
        <taxon>Neocallimastix</taxon>
    </lineage>
</organism>
<dbReference type="Gene3D" id="1.25.40.10">
    <property type="entry name" value="Tetratricopeptide repeat domain"/>
    <property type="match status" value="1"/>
</dbReference>
<name>A0A1Y2EWE1_9FUNG</name>
<feature type="region of interest" description="Disordered" evidence="3">
    <location>
        <begin position="724"/>
        <end position="745"/>
    </location>
</feature>
<protein>
    <submittedName>
        <fullName evidence="5">Uncharacterized protein</fullName>
    </submittedName>
</protein>
<dbReference type="GO" id="GO:0005524">
    <property type="term" value="F:ATP binding"/>
    <property type="evidence" value="ECO:0007669"/>
    <property type="project" value="UniProtKB-KW"/>
</dbReference>
<keyword evidence="1" id="KW-0547">Nucleotide-binding</keyword>
<comment type="caution">
    <text evidence="5">The sequence shown here is derived from an EMBL/GenBank/DDBJ whole genome shotgun (WGS) entry which is preliminary data.</text>
</comment>
<keyword evidence="2" id="KW-0067">ATP-binding</keyword>
<dbReference type="Proteomes" id="UP000193920">
    <property type="component" value="Unassembled WGS sequence"/>
</dbReference>
<evidence type="ECO:0000256" key="2">
    <source>
        <dbReference type="ARBA" id="ARBA00022840"/>
    </source>
</evidence>
<accession>A0A1Y2EWE1</accession>
<dbReference type="STRING" id="1754190.A0A1Y2EWE1"/>
<feature type="compositionally biased region" description="Polar residues" evidence="3">
    <location>
        <begin position="732"/>
        <end position="745"/>
    </location>
</feature>
<keyword evidence="4" id="KW-0812">Transmembrane</keyword>
<dbReference type="EMBL" id="MCOG01000024">
    <property type="protein sequence ID" value="ORY75878.1"/>
    <property type="molecule type" value="Genomic_DNA"/>
</dbReference>
<keyword evidence="4" id="KW-1133">Transmembrane helix</keyword>
<evidence type="ECO:0000256" key="1">
    <source>
        <dbReference type="ARBA" id="ARBA00022741"/>
    </source>
</evidence>
<dbReference type="AlphaFoldDB" id="A0A1Y2EWE1"/>
<dbReference type="OrthoDB" id="194468at2759"/>
<reference evidence="5 6" key="1">
    <citation type="submission" date="2016-08" db="EMBL/GenBank/DDBJ databases">
        <title>A Parts List for Fungal Cellulosomes Revealed by Comparative Genomics.</title>
        <authorList>
            <consortium name="DOE Joint Genome Institute"/>
            <person name="Haitjema C.H."/>
            <person name="Gilmore S.P."/>
            <person name="Henske J.K."/>
            <person name="Solomon K.V."/>
            <person name="De Groot R."/>
            <person name="Kuo A."/>
            <person name="Mondo S.J."/>
            <person name="Salamov A.A."/>
            <person name="Labutti K."/>
            <person name="Zhao Z."/>
            <person name="Chiniquy J."/>
            <person name="Barry K."/>
            <person name="Brewer H.M."/>
            <person name="Purvine S.O."/>
            <person name="Wright A.T."/>
            <person name="Boxma B."/>
            <person name="Van Alen T."/>
            <person name="Hackstein J.H."/>
            <person name="Baker S.E."/>
            <person name="Grigoriev I.V."/>
            <person name="O'Malley M.A."/>
        </authorList>
    </citation>
    <scope>NUCLEOTIDE SEQUENCE [LARGE SCALE GENOMIC DNA]</scope>
    <source>
        <strain evidence="5 6">G1</strain>
    </source>
</reference>
<sequence length="1214" mass="141793">MEYTTPYYVYRSILSDLFLILEEAKVERDSKYIIPLENRVSKIIRRSSSTIKTKKQNTINNSYINGEGELFLKDSIDFSQDLVDGINKGKSIESIGKSTTNSKDNSIILKDKTQTKKPINMKTNDELKLPTTQDNSGDKSNVNIFEDTHELDFKMNKVVELENRLKVCLEKLNENSLMYPVFNVVYPHNFMDTELTVHIRGQNRHKEFFEILKRIILNISNQYPLIFLIQEAQFMDYSSWQLTNKLIVSCPNLMFIIYSRMENSYQENELSIYKNIKVMGQAVVTKVEGLNKNEIESFFIQYWNQNIDSENIIPEITSVSENIINNIYHRTNGNPLYAKALIRAIRDMMKLNHEIKDKNCKNNNDTKFEKDKTSSVKFKVNYNKCLEINDPNYDFDTIIPDHDIQTIITSEFDHLPRSFQVFLKMASVLGQIFLLDDVLFLLPDNDMQDHNEVMKFISQMDKYGYLSKIDMEDDEIYFQFKNSIVQKCIYNMTPPDIKKSLHAKVADYYENLLKKNIMNHGRLLISTYQHYADAGIADDAKRLEFLEMVCHFYFEKHFMTEAIQSYEKLLEESKEKNPLKLSRWQRELGEAYLENSIYDKAEKHLLEALKILGQSYPNNTVTLYFATRYEIYRSKKLHNLSTSKSKTIYECPTDSEDSIIKSQNLSIKEPRRIGFFSDEQIYNMEINDNSIHGTMSSIPDINISRDQIINSQTTDSPIASNIKQSKNKRSTENNSNNKLAIQNNVSPSSYNQRGIISSNRSSSLPVSQEDNLNSSVAEIRMSVNTKVKDDLKFNYVSESSMLVNEQLYSEKEQKHDDPKEKHRAKILQSVRLTLIPLIKLYITICDYNKCRYYVTLGQNISELFLKDEYYLKFKTFAGQASIMYSKNVNEILDYLKEDDELLAKKLDSEFTKQLILSNGQVLFTIGMWNEATEKYNSILGSSNTYVDSLCYEESYIMKCIIFYFSEKRQSCEKIFQQLYEFGSKSSSWKCSVLGTFLILQNNLAQNATEDHIRHWIILLENIKEKKDIKLKDNTLIGINQCTFTLNSYILDSFAKYRIGMEYDILKILMDINKLLNEVNINNWPIALSMLNFSNFILEVYFKENAFDREEKYYCKKIFNKFKSLVKKTKMVYIAKIISFIMLGTELLIFKSKKAAVKKWREGLVEMEKNSTAIFVKAVLLQKIAQYDDNISNKMSNFNKVNEIVEELGINNEYI</sequence>
<feature type="transmembrane region" description="Helical" evidence="4">
    <location>
        <begin position="1130"/>
        <end position="1149"/>
    </location>
</feature>
<dbReference type="SUPFAM" id="SSF52540">
    <property type="entry name" value="P-loop containing nucleoside triphosphate hydrolases"/>
    <property type="match status" value="1"/>
</dbReference>